<protein>
    <submittedName>
        <fullName evidence="2">Glutathione S-transferase HSP26</fullName>
    </submittedName>
</protein>
<dbReference type="InterPro" id="IPR036249">
    <property type="entry name" value="Thioredoxin-like_sf"/>
</dbReference>
<feature type="domain" description="GST C-terminal" evidence="1">
    <location>
        <begin position="84"/>
        <end position="233"/>
    </location>
</feature>
<dbReference type="CDD" id="cd00299">
    <property type="entry name" value="GST_C_family"/>
    <property type="match status" value="1"/>
</dbReference>
<dbReference type="Pfam" id="PF25907">
    <property type="entry name" value="DUF7962"/>
    <property type="match status" value="1"/>
</dbReference>
<reference evidence="2 3" key="1">
    <citation type="submission" date="2024-03" db="EMBL/GenBank/DDBJ databases">
        <title>The Acrasis kona genome and developmental transcriptomes reveal deep origins of eukaryotic multicellular pathways.</title>
        <authorList>
            <person name="Sheikh S."/>
            <person name="Fu C.-J."/>
            <person name="Brown M.W."/>
            <person name="Baldauf S.L."/>
        </authorList>
    </citation>
    <scope>NUCLEOTIDE SEQUENCE [LARGE SCALE GENOMIC DNA]</scope>
    <source>
        <strain evidence="2 3">ATCC MYA-3509</strain>
    </source>
</reference>
<evidence type="ECO:0000313" key="2">
    <source>
        <dbReference type="EMBL" id="KAL0484478.1"/>
    </source>
</evidence>
<organism evidence="2 3">
    <name type="scientific">Acrasis kona</name>
    <dbReference type="NCBI Taxonomy" id="1008807"/>
    <lineage>
        <taxon>Eukaryota</taxon>
        <taxon>Discoba</taxon>
        <taxon>Heterolobosea</taxon>
        <taxon>Tetramitia</taxon>
        <taxon>Eutetramitia</taxon>
        <taxon>Acrasidae</taxon>
        <taxon>Acrasis</taxon>
    </lineage>
</organism>
<dbReference type="Pfam" id="PF13417">
    <property type="entry name" value="GST_N_3"/>
    <property type="match status" value="1"/>
</dbReference>
<dbReference type="Gene3D" id="1.20.1050.10">
    <property type="match status" value="1"/>
</dbReference>
<dbReference type="SUPFAM" id="SSF47616">
    <property type="entry name" value="GST C-terminal domain-like"/>
    <property type="match status" value="1"/>
</dbReference>
<sequence>MTNQITLYGYESSPFYQKVKNILAVKGLSHNLVEQAPMGARQDLISIGVKYRRIPVLVIGKDVYLDSALINEKISNRCSGNKIKDEDNIVALKSSELLVKNLFETIIGVADFSTLPEVFIKDRQELWPDFAKNTGQRPQHMTQLRGHLQYFEEHFKDNRAFLSGEEISIIDLSICFVLDFALNKIQYSALPGFGASEFPKVYEWIKRFSDHVDSCYKNIEVQKISGEDAKKNILGSTESFESVEHSDYDPLNLKVGDKVALLPTDQSNVYSQPGELVALNAKSVTVALDSGIRLHAPRIGFQIQKVE</sequence>
<proteinExistence type="predicted"/>
<accession>A0AAW2Z6B1</accession>
<dbReference type="InterPro" id="IPR010987">
    <property type="entry name" value="Glutathione-S-Trfase_C-like"/>
</dbReference>
<dbReference type="InterPro" id="IPR036282">
    <property type="entry name" value="Glutathione-S-Trfase_C_sf"/>
</dbReference>
<keyword evidence="3" id="KW-1185">Reference proteome</keyword>
<dbReference type="InterPro" id="IPR058268">
    <property type="entry name" value="DUF7962"/>
</dbReference>
<gene>
    <name evidence="2" type="ORF">AKO1_005129</name>
</gene>
<evidence type="ECO:0000259" key="1">
    <source>
        <dbReference type="PROSITE" id="PS50405"/>
    </source>
</evidence>
<evidence type="ECO:0000313" key="3">
    <source>
        <dbReference type="Proteomes" id="UP001431209"/>
    </source>
</evidence>
<dbReference type="AlphaFoldDB" id="A0AAW2Z6B1"/>
<dbReference type="Proteomes" id="UP001431209">
    <property type="component" value="Unassembled WGS sequence"/>
</dbReference>
<name>A0AAW2Z6B1_9EUKA</name>
<dbReference type="InterPro" id="IPR004045">
    <property type="entry name" value="Glutathione_S-Trfase_N"/>
</dbReference>
<dbReference type="Gene3D" id="3.40.30.110">
    <property type="match status" value="2"/>
</dbReference>
<dbReference type="PROSITE" id="PS50405">
    <property type="entry name" value="GST_CTER"/>
    <property type="match status" value="1"/>
</dbReference>
<comment type="caution">
    <text evidence="2">The sequence shown here is derived from an EMBL/GenBank/DDBJ whole genome shotgun (WGS) entry which is preliminary data.</text>
</comment>
<dbReference type="EMBL" id="JAOPGA020001048">
    <property type="protein sequence ID" value="KAL0484478.1"/>
    <property type="molecule type" value="Genomic_DNA"/>
</dbReference>
<dbReference type="SUPFAM" id="SSF52833">
    <property type="entry name" value="Thioredoxin-like"/>
    <property type="match status" value="1"/>
</dbReference>